<reference evidence="1 2" key="1">
    <citation type="submission" date="2017-03" db="EMBL/GenBank/DDBJ databases">
        <title>WGS assembly of Porphyra umbilicalis.</title>
        <authorList>
            <person name="Brawley S.H."/>
            <person name="Blouin N.A."/>
            <person name="Ficko-Blean E."/>
            <person name="Wheeler G.L."/>
            <person name="Lohr M."/>
            <person name="Goodson H.V."/>
            <person name="Jenkins J.W."/>
            <person name="Blaby-Haas C.E."/>
            <person name="Helliwell K.E."/>
            <person name="Chan C."/>
            <person name="Marriage T."/>
            <person name="Bhattacharya D."/>
            <person name="Klein A.S."/>
            <person name="Badis Y."/>
            <person name="Brodie J."/>
            <person name="Cao Y."/>
            <person name="Collen J."/>
            <person name="Dittami S.M."/>
            <person name="Gachon C.M."/>
            <person name="Green B.R."/>
            <person name="Karpowicz S."/>
            <person name="Kim J.W."/>
            <person name="Kudahl U."/>
            <person name="Lin S."/>
            <person name="Michel G."/>
            <person name="Mittag M."/>
            <person name="Olson B.J."/>
            <person name="Pangilinan J."/>
            <person name="Peng Y."/>
            <person name="Qiu H."/>
            <person name="Shu S."/>
            <person name="Singer J.T."/>
            <person name="Smith A.G."/>
            <person name="Sprecher B.N."/>
            <person name="Wagner V."/>
            <person name="Wang W."/>
            <person name="Wang Z.-Y."/>
            <person name="Yan J."/>
            <person name="Yarish C."/>
            <person name="Zoeuner-Riek S."/>
            <person name="Zhuang Y."/>
            <person name="Zou Y."/>
            <person name="Lindquist E.A."/>
            <person name="Grimwood J."/>
            <person name="Barry K."/>
            <person name="Rokhsar D.S."/>
            <person name="Schmutz J."/>
            <person name="Stiller J.W."/>
            <person name="Grossman A.R."/>
            <person name="Prochnik S.E."/>
        </authorList>
    </citation>
    <scope>NUCLEOTIDE SEQUENCE [LARGE SCALE GENOMIC DNA]</scope>
    <source>
        <strain evidence="1">4086291</strain>
    </source>
</reference>
<evidence type="ECO:0000313" key="1">
    <source>
        <dbReference type="EMBL" id="OSX70224.1"/>
    </source>
</evidence>
<feature type="non-terminal residue" evidence="1">
    <location>
        <position position="88"/>
    </location>
</feature>
<accession>A0A1X6NNM9</accession>
<name>A0A1X6NNM9_PORUM</name>
<dbReference type="OrthoDB" id="6372431at2759"/>
<sequence>MSRRARVLPNGTLPTMAPGSSALLARALSGRPKERAIKLTAALLLAALGTYSLLRSALPPPPPPAVVYGLMIDAGSTGSRVHTFAFDR</sequence>
<proteinExistence type="predicted"/>
<dbReference type="EMBL" id="KV919290">
    <property type="protein sequence ID" value="OSX70224.1"/>
    <property type="molecule type" value="Genomic_DNA"/>
</dbReference>
<gene>
    <name evidence="1" type="ORF">BU14_0847s0001</name>
</gene>
<dbReference type="AlphaFoldDB" id="A0A1X6NNM9"/>
<evidence type="ECO:0000313" key="2">
    <source>
        <dbReference type="Proteomes" id="UP000218209"/>
    </source>
</evidence>
<dbReference type="Proteomes" id="UP000218209">
    <property type="component" value="Unassembled WGS sequence"/>
</dbReference>
<organism evidence="1 2">
    <name type="scientific">Porphyra umbilicalis</name>
    <name type="common">Purple laver</name>
    <name type="synonym">Red alga</name>
    <dbReference type="NCBI Taxonomy" id="2786"/>
    <lineage>
        <taxon>Eukaryota</taxon>
        <taxon>Rhodophyta</taxon>
        <taxon>Bangiophyceae</taxon>
        <taxon>Bangiales</taxon>
        <taxon>Bangiaceae</taxon>
        <taxon>Porphyra</taxon>
    </lineage>
</organism>
<protein>
    <submittedName>
        <fullName evidence="1">Uncharacterized protein</fullName>
    </submittedName>
</protein>
<keyword evidence="2" id="KW-1185">Reference proteome</keyword>